<sequence length="252" mass="27670">MESSDPGLLIGNGFSLSTLATPIVSTESKKYDSPEEGITSVVLVVEGKKLHYTRELLAMASPVFKALLCKENGLYQEEVELPGKKYQSVVWMLDYLNPRIRFSMSDEKAVDLLSLADEYKMELLKQDCESMLLKVPPRLELVTLALKYNLENLLKHAKQQCVKDLTHTQLEKQRKLPENRNVDLEVYITILCKKLDKYTSVGAQPTVGASAAATTTAGSKLFGTSSSTQFRGGGFGFGFGATPGSTFGNSAK</sequence>
<comment type="caution">
    <text evidence="2">The sequence shown here is derived from an EMBL/GenBank/DDBJ whole genome shotgun (WGS) entry which is preliminary data.</text>
</comment>
<dbReference type="Proteomes" id="UP000593567">
    <property type="component" value="Unassembled WGS sequence"/>
</dbReference>
<dbReference type="PANTHER" id="PTHR22744:SF17">
    <property type="entry name" value="BTB DOMAIN-CONTAINING PROTEIN"/>
    <property type="match status" value="1"/>
</dbReference>
<dbReference type="InterPro" id="IPR000210">
    <property type="entry name" value="BTB/POZ_dom"/>
</dbReference>
<organism evidence="2 3">
    <name type="scientific">Bugula neritina</name>
    <name type="common">Brown bryozoan</name>
    <name type="synonym">Sertularia neritina</name>
    <dbReference type="NCBI Taxonomy" id="10212"/>
    <lineage>
        <taxon>Eukaryota</taxon>
        <taxon>Metazoa</taxon>
        <taxon>Spiralia</taxon>
        <taxon>Lophotrochozoa</taxon>
        <taxon>Bryozoa</taxon>
        <taxon>Gymnolaemata</taxon>
        <taxon>Cheilostomatida</taxon>
        <taxon>Flustrina</taxon>
        <taxon>Buguloidea</taxon>
        <taxon>Bugulidae</taxon>
        <taxon>Bugula</taxon>
    </lineage>
</organism>
<gene>
    <name evidence="2" type="ORF">EB796_020054</name>
</gene>
<evidence type="ECO:0000313" key="3">
    <source>
        <dbReference type="Proteomes" id="UP000593567"/>
    </source>
</evidence>
<proteinExistence type="predicted"/>
<dbReference type="PROSITE" id="PS50097">
    <property type="entry name" value="BTB"/>
    <property type="match status" value="1"/>
</dbReference>
<dbReference type="SMART" id="SM00225">
    <property type="entry name" value="BTB"/>
    <property type="match status" value="1"/>
</dbReference>
<name>A0A7J7J6T6_BUGNE</name>
<dbReference type="Pfam" id="PF00651">
    <property type="entry name" value="BTB"/>
    <property type="match status" value="1"/>
</dbReference>
<feature type="domain" description="BTB" evidence="1">
    <location>
        <begin position="39"/>
        <end position="96"/>
    </location>
</feature>
<dbReference type="CDD" id="cd18186">
    <property type="entry name" value="BTB_POZ_ZBTB_KLHL-like"/>
    <property type="match status" value="1"/>
</dbReference>
<dbReference type="OrthoDB" id="437903at2759"/>
<reference evidence="2" key="1">
    <citation type="submission" date="2020-06" db="EMBL/GenBank/DDBJ databases">
        <title>Draft genome of Bugula neritina, a colonial animal packing powerful symbionts and potential medicines.</title>
        <authorList>
            <person name="Rayko M."/>
        </authorList>
    </citation>
    <scope>NUCLEOTIDE SEQUENCE [LARGE SCALE GENOMIC DNA]</scope>
    <source>
        <strain evidence="2">Kwan_BN1</strain>
    </source>
</reference>
<evidence type="ECO:0000259" key="1">
    <source>
        <dbReference type="PROSITE" id="PS50097"/>
    </source>
</evidence>
<dbReference type="EMBL" id="VXIV02002988">
    <property type="protein sequence ID" value="KAF6021637.1"/>
    <property type="molecule type" value="Genomic_DNA"/>
</dbReference>
<dbReference type="SUPFAM" id="SSF54695">
    <property type="entry name" value="POZ domain"/>
    <property type="match status" value="1"/>
</dbReference>
<evidence type="ECO:0000313" key="2">
    <source>
        <dbReference type="EMBL" id="KAF6021637.1"/>
    </source>
</evidence>
<dbReference type="InterPro" id="IPR011333">
    <property type="entry name" value="SKP1/BTB/POZ_sf"/>
</dbReference>
<protein>
    <recommendedName>
        <fullName evidence="1">BTB domain-containing protein</fullName>
    </recommendedName>
</protein>
<dbReference type="PANTHER" id="PTHR22744">
    <property type="entry name" value="HELIX LOOP HELIX PROTEIN 21-RELATED"/>
    <property type="match status" value="1"/>
</dbReference>
<keyword evidence="3" id="KW-1185">Reference proteome</keyword>
<accession>A0A7J7J6T6</accession>
<dbReference type="AlphaFoldDB" id="A0A7J7J6T6"/>
<dbReference type="Gene3D" id="3.30.710.10">
    <property type="entry name" value="Potassium Channel Kv1.1, Chain A"/>
    <property type="match status" value="1"/>
</dbReference>